<comment type="subcellular location">
    <subcellularLocation>
        <location evidence="2">Secreted</location>
    </subcellularLocation>
</comment>
<dbReference type="InterPro" id="IPR008979">
    <property type="entry name" value="Galactose-bd-like_sf"/>
</dbReference>
<comment type="pathway">
    <text evidence="3">Glycan metabolism; N-glycan degradation.</text>
</comment>
<feature type="domain" description="Beta-mannosidase-like galactose-binding" evidence="16">
    <location>
        <begin position="43"/>
        <end position="211"/>
    </location>
</feature>
<evidence type="ECO:0000256" key="9">
    <source>
        <dbReference type="ARBA" id="ARBA00023295"/>
    </source>
</evidence>
<evidence type="ECO:0000313" key="18">
    <source>
        <dbReference type="Proteomes" id="UP000095350"/>
    </source>
</evidence>
<accession>A0A173VSA0</accession>
<evidence type="ECO:0000256" key="2">
    <source>
        <dbReference type="ARBA" id="ARBA00004613"/>
    </source>
</evidence>
<dbReference type="GO" id="GO:0006516">
    <property type="term" value="P:glycoprotein catabolic process"/>
    <property type="evidence" value="ECO:0007669"/>
    <property type="project" value="TreeGrafter"/>
</dbReference>
<dbReference type="SUPFAM" id="SSF51445">
    <property type="entry name" value="(Trans)glycosidases"/>
    <property type="match status" value="1"/>
</dbReference>
<name>A0A173VSA0_9FIRM</name>
<dbReference type="EMBL" id="CYXZ01000036">
    <property type="protein sequence ID" value="CUN30071.1"/>
    <property type="molecule type" value="Genomic_DNA"/>
</dbReference>
<reference evidence="17 18" key="1">
    <citation type="submission" date="2015-09" db="EMBL/GenBank/DDBJ databases">
        <authorList>
            <consortium name="Pathogen Informatics"/>
        </authorList>
    </citation>
    <scope>NUCLEOTIDE SEQUENCE [LARGE SCALE GENOMIC DNA]</scope>
    <source>
        <strain evidence="17 18">2789STDY5834960</strain>
    </source>
</reference>
<feature type="domain" description="Glycoside hydrolase family 2 immunoglobulin-like beta-sandwich" evidence="13">
    <location>
        <begin position="224"/>
        <end position="356"/>
    </location>
</feature>
<organism evidence="17 18">
    <name type="scientific">Roseburia intestinalis</name>
    <dbReference type="NCBI Taxonomy" id="166486"/>
    <lineage>
        <taxon>Bacteria</taxon>
        <taxon>Bacillati</taxon>
        <taxon>Bacillota</taxon>
        <taxon>Clostridia</taxon>
        <taxon>Lachnospirales</taxon>
        <taxon>Lachnospiraceae</taxon>
        <taxon>Roseburia</taxon>
    </lineage>
</organism>
<dbReference type="Gene3D" id="2.60.40.10">
    <property type="entry name" value="Immunoglobulins"/>
    <property type="match status" value="2"/>
</dbReference>
<evidence type="ECO:0000256" key="1">
    <source>
        <dbReference type="ARBA" id="ARBA00000829"/>
    </source>
</evidence>
<evidence type="ECO:0000256" key="12">
    <source>
        <dbReference type="ARBA" id="ARBA00041614"/>
    </source>
</evidence>
<dbReference type="EC" id="3.2.1.25" evidence="5"/>
<dbReference type="Gene3D" id="2.60.120.260">
    <property type="entry name" value="Galactose-binding domain-like"/>
    <property type="match status" value="1"/>
</dbReference>
<comment type="similarity">
    <text evidence="10">Belongs to the glycosyl hydrolase 2 family. Beta-mannosidase B subfamily.</text>
</comment>
<evidence type="ECO:0000259" key="16">
    <source>
        <dbReference type="Pfam" id="PF22666"/>
    </source>
</evidence>
<dbReference type="Pfam" id="PF17753">
    <property type="entry name" value="Ig_mannosidase"/>
    <property type="match status" value="1"/>
</dbReference>
<keyword evidence="8" id="KW-0325">Glycoprotein</keyword>
<dbReference type="InterPro" id="IPR054593">
    <property type="entry name" value="Beta-mannosidase-like_N2"/>
</dbReference>
<dbReference type="InterPro" id="IPR041447">
    <property type="entry name" value="Mannosidase_ig"/>
</dbReference>
<dbReference type="GO" id="GO:0005576">
    <property type="term" value="C:extracellular region"/>
    <property type="evidence" value="ECO:0007669"/>
    <property type="project" value="UniProtKB-SubCell"/>
</dbReference>
<sequence>MASLIFLIGFNWELQEFLAIIQQEREWRIFMAQHEKFYLNGTWQLKKADETLLCPVEIPGSVLSGLTEHGLLEDPFYRMNEYPTRELLKNDFIFSREFELKKEEGRVYALCCDGIDTVADIFINGMLIKHVDNMHLRYRILCTNVLKNGTNNITVKIHSAIAYVNEHVPAAGKEIHYTACGAMEGNQYIRKAHSMFGWDWGPQLPDMGIWRDIFIDSYEKAELSDLHIRQEHIDGKVFLSAETKVMLPEKAQDGEIAEAEYLVLPQSAESNARILKESVGNNDSTLAENADNLEVKITLQTPDGKQISFSDGKCLVEDPKLWWPNGYGAQPLYTVRAELFLGGEFLDAKELRIGLRTLTVSQEKDAWGEEFAFCINGVKIFAKGADYIPEDCIYSKITPERIYELLDTAVACHFNCIRIWGGGYYPADVFYDYCDEHGLIVWQDFMYACNVYELTEKLRESIIEETKDNAGRLRHHASLGLWCGNNEMESAWDHWGGFNDHSDTLKQDYLTMFEKLIPEALKSEDDVTFYWPSSPSSGGNFKDPDSDDVGDRHYWDVWHGEKPFSDYENYYFRFCSEFGFQSFPCKKTIDTFTLPKDRNIFSEVMESHQKNGSANAKILHYIAENFLYPKDFESLIYISQVLQAIAIKSGVEHWRRNRGRCMGAIYWQLNDNWPVASWASIDYFGRWKALQYFSRHFYADVLGSLKVSADAVYTPYLQNETMQEVSSDVTVFVKNMRGEVLFETSQRTECAPLSVEAMEPVSLKEVIEGRESEVFVEAVFTHSDGTVSRQVEMPKPYKHMQIEKAEITFDAKREGNLLTLQLKSDVPAFFVSVESDVDLVWSDNFMHLTGKEPYEITAILPECVEGMPKIWVRSLCDSWVTDYSQA</sequence>
<dbReference type="InterPro" id="IPR036156">
    <property type="entry name" value="Beta-gal/glucu_dom_sf"/>
</dbReference>
<evidence type="ECO:0000256" key="4">
    <source>
        <dbReference type="ARBA" id="ARBA00011738"/>
    </source>
</evidence>
<evidence type="ECO:0000256" key="5">
    <source>
        <dbReference type="ARBA" id="ARBA00012754"/>
    </source>
</evidence>
<dbReference type="InterPro" id="IPR006102">
    <property type="entry name" value="Ig-like_GH2"/>
</dbReference>
<dbReference type="SUPFAM" id="SSF49303">
    <property type="entry name" value="beta-Galactosidase/glucuronidase domain"/>
    <property type="match status" value="2"/>
</dbReference>
<keyword evidence="7 17" id="KW-0378">Hydrolase</keyword>
<dbReference type="PaxDb" id="166486-ERS852572_03446"/>
<dbReference type="InterPro" id="IPR013783">
    <property type="entry name" value="Ig-like_fold"/>
</dbReference>
<dbReference type="SUPFAM" id="SSF49785">
    <property type="entry name" value="Galactose-binding domain-like"/>
    <property type="match status" value="1"/>
</dbReference>
<evidence type="ECO:0000256" key="10">
    <source>
        <dbReference type="ARBA" id="ARBA00038429"/>
    </source>
</evidence>
<evidence type="ECO:0000256" key="3">
    <source>
        <dbReference type="ARBA" id="ARBA00004740"/>
    </source>
</evidence>
<keyword evidence="6" id="KW-0964">Secreted</keyword>
<evidence type="ECO:0000259" key="13">
    <source>
        <dbReference type="Pfam" id="PF00703"/>
    </source>
</evidence>
<dbReference type="AlphaFoldDB" id="A0A173VSA0"/>
<evidence type="ECO:0000259" key="14">
    <source>
        <dbReference type="Pfam" id="PF17753"/>
    </source>
</evidence>
<dbReference type="InterPro" id="IPR050887">
    <property type="entry name" value="Beta-mannosidase_GH2"/>
</dbReference>
<dbReference type="PANTHER" id="PTHR43730:SF1">
    <property type="entry name" value="BETA-MANNOSIDASE"/>
    <property type="match status" value="1"/>
</dbReference>
<feature type="domain" description="Beta-mannosidase Ig-fold" evidence="14">
    <location>
        <begin position="804"/>
        <end position="860"/>
    </location>
</feature>
<evidence type="ECO:0000259" key="15">
    <source>
        <dbReference type="Pfam" id="PF17786"/>
    </source>
</evidence>
<dbReference type="GO" id="GO:0004567">
    <property type="term" value="F:beta-mannosidase activity"/>
    <property type="evidence" value="ECO:0007669"/>
    <property type="project" value="UniProtKB-EC"/>
</dbReference>
<dbReference type="FunFam" id="3.20.20.80:FF:000050">
    <property type="entry name" value="Beta-mannosidase B"/>
    <property type="match status" value="1"/>
</dbReference>
<evidence type="ECO:0000256" key="11">
    <source>
        <dbReference type="ARBA" id="ARBA00041069"/>
    </source>
</evidence>
<dbReference type="GO" id="GO:0005975">
    <property type="term" value="P:carbohydrate metabolic process"/>
    <property type="evidence" value="ECO:0007669"/>
    <property type="project" value="InterPro"/>
</dbReference>
<comment type="catalytic activity">
    <reaction evidence="1">
        <text>Hydrolysis of terminal, non-reducing beta-D-mannose residues in beta-D-mannosides.</text>
        <dbReference type="EC" id="3.2.1.25"/>
    </reaction>
</comment>
<dbReference type="Pfam" id="PF17786">
    <property type="entry name" value="Mannosidase_ig"/>
    <property type="match status" value="1"/>
</dbReference>
<dbReference type="Pfam" id="PF00703">
    <property type="entry name" value="Glyco_hydro_2"/>
    <property type="match status" value="1"/>
</dbReference>
<dbReference type="STRING" id="166486.ERS852572_03446"/>
<dbReference type="Gene3D" id="3.20.20.80">
    <property type="entry name" value="Glycosidases"/>
    <property type="match status" value="1"/>
</dbReference>
<dbReference type="Pfam" id="PF22666">
    <property type="entry name" value="Glyco_hydro_2_N2"/>
    <property type="match status" value="1"/>
</dbReference>
<protein>
    <recommendedName>
        <fullName evidence="11">Beta-mannosidase B</fullName>
        <ecNumber evidence="5">3.2.1.25</ecNumber>
    </recommendedName>
    <alternativeName>
        <fullName evidence="12">Mannanase B</fullName>
    </alternativeName>
</protein>
<evidence type="ECO:0000256" key="8">
    <source>
        <dbReference type="ARBA" id="ARBA00023180"/>
    </source>
</evidence>
<evidence type="ECO:0000256" key="7">
    <source>
        <dbReference type="ARBA" id="ARBA00022801"/>
    </source>
</evidence>
<dbReference type="InterPro" id="IPR017853">
    <property type="entry name" value="GH"/>
</dbReference>
<evidence type="ECO:0000313" key="17">
    <source>
        <dbReference type="EMBL" id="CUN30071.1"/>
    </source>
</evidence>
<dbReference type="Proteomes" id="UP000095350">
    <property type="component" value="Unassembled WGS sequence"/>
</dbReference>
<dbReference type="PANTHER" id="PTHR43730">
    <property type="entry name" value="BETA-MANNOSIDASE"/>
    <property type="match status" value="1"/>
</dbReference>
<evidence type="ECO:0000256" key="6">
    <source>
        <dbReference type="ARBA" id="ARBA00022525"/>
    </source>
</evidence>
<dbReference type="InterPro" id="IPR041625">
    <property type="entry name" value="Beta-mannosidase_Ig"/>
</dbReference>
<keyword evidence="9 17" id="KW-0326">Glycosidase</keyword>
<gene>
    <name evidence="17" type="primary">csxA</name>
    <name evidence="17" type="ORF">ERS852572_03446</name>
</gene>
<feature type="domain" description="Mannosidase Ig/CBM-like" evidence="15">
    <location>
        <begin position="716"/>
        <end position="799"/>
    </location>
</feature>
<proteinExistence type="inferred from homology"/>
<comment type="subunit">
    <text evidence="4">Homodimer.</text>
</comment>